<dbReference type="InterPro" id="IPR004561">
    <property type="entry name" value="IsoChor_synthase"/>
</dbReference>
<evidence type="ECO:0000256" key="3">
    <source>
        <dbReference type="ARBA" id="ARBA00012824"/>
    </source>
</evidence>
<comment type="catalytic activity">
    <reaction evidence="1">
        <text>chorismate = isochorismate</text>
        <dbReference type="Rhea" id="RHEA:18985"/>
        <dbReference type="ChEBI" id="CHEBI:29748"/>
        <dbReference type="ChEBI" id="CHEBI:29780"/>
        <dbReference type="EC" id="5.4.4.2"/>
    </reaction>
</comment>
<dbReference type="InterPro" id="IPR015890">
    <property type="entry name" value="Chorismate_C"/>
</dbReference>
<keyword evidence="4 8" id="KW-0413">Isomerase</keyword>
<accession>E8U3H4</accession>
<dbReference type="STRING" id="709986.Deima_0181"/>
<evidence type="ECO:0000256" key="6">
    <source>
        <dbReference type="SAM" id="MobiDB-lite"/>
    </source>
</evidence>
<protein>
    <recommendedName>
        <fullName evidence="3">isochorismate synthase</fullName>
        <ecNumber evidence="3">5.4.4.2</ecNumber>
    </recommendedName>
    <alternativeName>
        <fullName evidence="5">Isochorismate mutase</fullName>
    </alternativeName>
</protein>
<sequence length="397" mass="42829">MPVSLTADVPAGTPDTPSSATHLLHAYNDHASFFYASPTRTLLGQGALDQRAVPTPELTAHATDLLRPRPGQTRPLLVGAVPFHAEQPALLLRAQRTQQAGRLPALPHPGTPAPRTARLQPTPTPDAYEAQVQAARRACQDGTLRKVVLARTLHVTLDDVIDRAAVLRHLAQRNPDGYTFALRTGPDTHLLGASPELLLTRHGQQVHLHPMAGTCARAHDPAEDAERAHALARSAKDLHEHALVVDAIRSALTPLCAELHVPEQPRVVPTATLWHLATRITGTLRDPRTSALDLVRRLHPTPAVCGVPHDAARAFIRRTEPFERDLFTGAVGWMDADGDGEWAVTIRCADVRGREARLYAGAGIVGASDPAAERRETAAKFRTMLHALGVHADGEAL</sequence>
<dbReference type="NCBIfam" id="TIGR00543">
    <property type="entry name" value="isochor_syn"/>
    <property type="match status" value="1"/>
</dbReference>
<dbReference type="InterPro" id="IPR005801">
    <property type="entry name" value="ADC_synthase"/>
</dbReference>
<dbReference type="GO" id="GO:0009697">
    <property type="term" value="P:salicylic acid biosynthetic process"/>
    <property type="evidence" value="ECO:0007669"/>
    <property type="project" value="TreeGrafter"/>
</dbReference>
<evidence type="ECO:0000259" key="7">
    <source>
        <dbReference type="Pfam" id="PF00425"/>
    </source>
</evidence>
<dbReference type="PANTHER" id="PTHR42839:SF2">
    <property type="entry name" value="ISOCHORISMATE SYNTHASE ENTC"/>
    <property type="match status" value="1"/>
</dbReference>
<dbReference type="KEGG" id="dmr:Deima_0181"/>
<dbReference type="GO" id="GO:0008909">
    <property type="term" value="F:isochorismate synthase activity"/>
    <property type="evidence" value="ECO:0007669"/>
    <property type="project" value="UniProtKB-EC"/>
</dbReference>
<dbReference type="Gene3D" id="3.60.120.10">
    <property type="entry name" value="Anthranilate synthase"/>
    <property type="match status" value="1"/>
</dbReference>
<evidence type="ECO:0000256" key="5">
    <source>
        <dbReference type="ARBA" id="ARBA00041564"/>
    </source>
</evidence>
<evidence type="ECO:0000256" key="4">
    <source>
        <dbReference type="ARBA" id="ARBA00023235"/>
    </source>
</evidence>
<evidence type="ECO:0000313" key="9">
    <source>
        <dbReference type="Proteomes" id="UP000008635"/>
    </source>
</evidence>
<evidence type="ECO:0000256" key="1">
    <source>
        <dbReference type="ARBA" id="ARBA00000799"/>
    </source>
</evidence>
<dbReference type="AlphaFoldDB" id="E8U3H4"/>
<evidence type="ECO:0000313" key="8">
    <source>
        <dbReference type="EMBL" id="ADV65845.1"/>
    </source>
</evidence>
<organism evidence="8 9">
    <name type="scientific">Deinococcus maricopensis (strain DSM 21211 / LMG 22137 / NRRL B-23946 / LB-34)</name>
    <dbReference type="NCBI Taxonomy" id="709986"/>
    <lineage>
        <taxon>Bacteria</taxon>
        <taxon>Thermotogati</taxon>
        <taxon>Deinococcota</taxon>
        <taxon>Deinococci</taxon>
        <taxon>Deinococcales</taxon>
        <taxon>Deinococcaceae</taxon>
        <taxon>Deinococcus</taxon>
    </lineage>
</organism>
<dbReference type="PANTHER" id="PTHR42839">
    <property type="entry name" value="ISOCHORISMATE SYNTHASE ENTC"/>
    <property type="match status" value="1"/>
</dbReference>
<reference evidence="8 9" key="1">
    <citation type="journal article" date="2011" name="Stand. Genomic Sci.">
        <title>Complete genome sequence of Deinococcus maricopensis type strain (LB-34).</title>
        <authorList>
            <person name="Pukall R."/>
            <person name="Zeytun A."/>
            <person name="Lucas S."/>
            <person name="Lapidus A."/>
            <person name="Hammon N."/>
            <person name="Deshpande S."/>
            <person name="Nolan M."/>
            <person name="Cheng J.F."/>
            <person name="Pitluck S."/>
            <person name="Liolios K."/>
            <person name="Pagani I."/>
            <person name="Mikhailova N."/>
            <person name="Ivanova N."/>
            <person name="Mavromatis K."/>
            <person name="Pati A."/>
            <person name="Tapia R."/>
            <person name="Han C."/>
            <person name="Goodwin L."/>
            <person name="Chen A."/>
            <person name="Palaniappan K."/>
            <person name="Land M."/>
            <person name="Hauser L."/>
            <person name="Chang Y.J."/>
            <person name="Jeffries C.D."/>
            <person name="Brambilla E.M."/>
            <person name="Rohde M."/>
            <person name="Goker M."/>
            <person name="Detter J.C."/>
            <person name="Woyke T."/>
            <person name="Bristow J."/>
            <person name="Eisen J.A."/>
            <person name="Markowitz V."/>
            <person name="Hugenholtz P."/>
            <person name="Kyrpides N.C."/>
            <person name="Klenk H.P."/>
        </authorList>
    </citation>
    <scope>NUCLEOTIDE SEQUENCE [LARGE SCALE GENOMIC DNA]</scope>
    <source>
        <strain evidence="9">DSM 21211 / LMG 22137 / NRRL B-23946 / LB-34</strain>
    </source>
</reference>
<feature type="region of interest" description="Disordered" evidence="6">
    <location>
        <begin position="103"/>
        <end position="122"/>
    </location>
</feature>
<name>E8U3H4_DEIML</name>
<evidence type="ECO:0000256" key="2">
    <source>
        <dbReference type="ARBA" id="ARBA00005297"/>
    </source>
</evidence>
<dbReference type="Pfam" id="PF00425">
    <property type="entry name" value="Chorismate_bind"/>
    <property type="match status" value="1"/>
</dbReference>
<gene>
    <name evidence="8" type="ordered locus">Deima_0181</name>
</gene>
<feature type="domain" description="Chorismate-utilising enzyme C-terminal" evidence="7">
    <location>
        <begin position="126"/>
        <end position="380"/>
    </location>
</feature>
<dbReference type="EC" id="5.4.4.2" evidence="3"/>
<dbReference type="Proteomes" id="UP000008635">
    <property type="component" value="Chromosome"/>
</dbReference>
<dbReference type="HOGENOM" id="CLU_006493_8_6_0"/>
<reference evidence="9" key="2">
    <citation type="submission" date="2011-01" db="EMBL/GenBank/DDBJ databases">
        <title>The complete genome of Deinococcus maricopensis DSM 21211.</title>
        <authorList>
            <consortium name="US DOE Joint Genome Institute (JGI-PGF)"/>
            <person name="Lucas S."/>
            <person name="Copeland A."/>
            <person name="Lapidus A."/>
            <person name="Goodwin L."/>
            <person name="Pitluck S."/>
            <person name="Kyrpides N."/>
            <person name="Mavromatis K."/>
            <person name="Pagani I."/>
            <person name="Ivanova N."/>
            <person name="Ovchinnikova G."/>
            <person name="Zeytun A."/>
            <person name="Detter J.C."/>
            <person name="Han C."/>
            <person name="Land M."/>
            <person name="Hauser L."/>
            <person name="Markowitz V."/>
            <person name="Cheng J.-F."/>
            <person name="Hugenholtz P."/>
            <person name="Woyke T."/>
            <person name="Wu D."/>
            <person name="Pukall R."/>
            <person name="Gehrich-Schroeter G."/>
            <person name="Brambilla E."/>
            <person name="Klenk H.-P."/>
            <person name="Eisen J.A."/>
        </authorList>
    </citation>
    <scope>NUCLEOTIDE SEQUENCE [LARGE SCALE GENOMIC DNA]</scope>
    <source>
        <strain evidence="9">DSM 21211 / LMG 22137 / NRRL B-23946 / LB-34</strain>
    </source>
</reference>
<dbReference type="SUPFAM" id="SSF56322">
    <property type="entry name" value="ADC synthase"/>
    <property type="match status" value="1"/>
</dbReference>
<comment type="similarity">
    <text evidence="2">Belongs to the isochorismate synthase family.</text>
</comment>
<keyword evidence="9" id="KW-1185">Reference proteome</keyword>
<dbReference type="RefSeq" id="WP_013555350.1">
    <property type="nucleotide sequence ID" value="NC_014958.1"/>
</dbReference>
<dbReference type="eggNOG" id="COG1169">
    <property type="taxonomic scope" value="Bacteria"/>
</dbReference>
<dbReference type="OrthoDB" id="9803598at2"/>
<proteinExistence type="inferred from homology"/>
<dbReference type="EMBL" id="CP002454">
    <property type="protein sequence ID" value="ADV65845.1"/>
    <property type="molecule type" value="Genomic_DNA"/>
</dbReference>